<dbReference type="EMBL" id="HBHW01034201">
    <property type="protein sequence ID" value="CAE0058321.1"/>
    <property type="molecule type" value="Transcribed_RNA"/>
</dbReference>
<dbReference type="GO" id="GO:0061685">
    <property type="term" value="F:diphthine methylesterase activity"/>
    <property type="evidence" value="ECO:0007669"/>
    <property type="project" value="UniProtKB-EC"/>
</dbReference>
<evidence type="ECO:0000256" key="5">
    <source>
        <dbReference type="ARBA" id="ARBA00038092"/>
    </source>
</evidence>
<dbReference type="InterPro" id="IPR015943">
    <property type="entry name" value="WD40/YVTN_repeat-like_dom_sf"/>
</dbReference>
<dbReference type="PANTHER" id="PTHR46042:SF1">
    <property type="entry name" value="DIPHTHINE METHYLTRANSFERASE"/>
    <property type="match status" value="1"/>
</dbReference>
<evidence type="ECO:0000313" key="8">
    <source>
        <dbReference type="EMBL" id="CAE0058321.1"/>
    </source>
</evidence>
<dbReference type="InterPro" id="IPR052415">
    <property type="entry name" value="Diphthine_MTase"/>
</dbReference>
<dbReference type="Pfam" id="PF00400">
    <property type="entry name" value="WD40"/>
    <property type="match status" value="1"/>
</dbReference>
<dbReference type="InterPro" id="IPR001680">
    <property type="entry name" value="WD40_rpt"/>
</dbReference>
<dbReference type="SUPFAM" id="SSF50978">
    <property type="entry name" value="WD40 repeat-like"/>
    <property type="match status" value="1"/>
</dbReference>
<accession>A0A7S3A3A3</accession>
<evidence type="ECO:0000256" key="6">
    <source>
        <dbReference type="ARBA" id="ARBA00039131"/>
    </source>
</evidence>
<name>A0A7S3A3A3_9RHOD</name>
<comment type="catalytic activity">
    <reaction evidence="7">
        <text>diphthine methyl ester-[translation elongation factor 2] + H2O = diphthine-[translation elongation factor 2] + methanol + H(+)</text>
        <dbReference type="Rhea" id="RHEA:42656"/>
        <dbReference type="Rhea" id="RHEA-COMP:10172"/>
        <dbReference type="Rhea" id="RHEA-COMP:10173"/>
        <dbReference type="ChEBI" id="CHEBI:15377"/>
        <dbReference type="ChEBI" id="CHEBI:15378"/>
        <dbReference type="ChEBI" id="CHEBI:17790"/>
        <dbReference type="ChEBI" id="CHEBI:79005"/>
        <dbReference type="ChEBI" id="CHEBI:82696"/>
        <dbReference type="EC" id="3.1.1.97"/>
    </reaction>
</comment>
<keyword evidence="4" id="KW-0378">Hydrolase</keyword>
<organism evidence="8">
    <name type="scientific">Rhodosorus marinus</name>
    <dbReference type="NCBI Taxonomy" id="101924"/>
    <lineage>
        <taxon>Eukaryota</taxon>
        <taxon>Rhodophyta</taxon>
        <taxon>Stylonematophyceae</taxon>
        <taxon>Stylonematales</taxon>
        <taxon>Stylonemataceae</taxon>
        <taxon>Rhodosorus</taxon>
    </lineage>
</organism>
<dbReference type="AlphaFoldDB" id="A0A7S3A3A3"/>
<keyword evidence="3" id="KW-0677">Repeat</keyword>
<dbReference type="PANTHER" id="PTHR46042">
    <property type="entry name" value="DIPHTHINE METHYLTRANSFERASE"/>
    <property type="match status" value="1"/>
</dbReference>
<dbReference type="Gene3D" id="2.130.10.10">
    <property type="entry name" value="YVTN repeat-like/Quinoprotein amine dehydrogenase"/>
    <property type="match status" value="1"/>
</dbReference>
<protein>
    <recommendedName>
        <fullName evidence="6">methylated diphthine methylhydrolase</fullName>
        <ecNumber evidence="6">3.1.1.97</ecNumber>
    </recommendedName>
</protein>
<dbReference type="GO" id="GO:0005737">
    <property type="term" value="C:cytoplasm"/>
    <property type="evidence" value="ECO:0007669"/>
    <property type="project" value="TreeGrafter"/>
</dbReference>
<evidence type="ECO:0000256" key="2">
    <source>
        <dbReference type="ARBA" id="ARBA00022574"/>
    </source>
</evidence>
<keyword evidence="2" id="KW-0853">WD repeat</keyword>
<reference evidence="8" key="1">
    <citation type="submission" date="2021-01" db="EMBL/GenBank/DDBJ databases">
        <authorList>
            <person name="Corre E."/>
            <person name="Pelletier E."/>
            <person name="Niang G."/>
            <person name="Scheremetjew M."/>
            <person name="Finn R."/>
            <person name="Kale V."/>
            <person name="Holt S."/>
            <person name="Cochrane G."/>
            <person name="Meng A."/>
            <person name="Brown T."/>
            <person name="Cohen L."/>
        </authorList>
    </citation>
    <scope>NUCLEOTIDE SEQUENCE</scope>
    <source>
        <strain evidence="8">CCMP 769</strain>
    </source>
</reference>
<comment type="pathway">
    <text evidence="1">Protein modification; peptidyl-diphthamide biosynthesis.</text>
</comment>
<sequence>MAMLRASYDSVLCADTLEIRNSRIAVGCYELEKQDGSSGTGGIGPERRKGCVWILDKQDLKPLSVWNHESSGVLDLRWSGKAEDMLILACADGSVRVLRHSESTLEVKHTLHLESSLTLSVDVNEEAADVVLSFSTGSVRALDLNMLKPKWQAEDAHGYEAWGGTCDSRHASIAFSGGDDGSLKLWDMRCSADLGPVAVNSRAHQASGVISIQPDPLHDNGILTGGYDDHIRFFDMRSLKRSAEPPVQLEGGPWRIKIHPDDPRYILVPAMYAGAYLLRRDDARNGANQICHYGGHQSIAYGACWMDSTVDPLSVATCSFYDHAVHVWSAKNRASLDEGSP</sequence>
<dbReference type="InterPro" id="IPR036322">
    <property type="entry name" value="WD40_repeat_dom_sf"/>
</dbReference>
<proteinExistence type="inferred from homology"/>
<dbReference type="EC" id="3.1.1.97" evidence="6"/>
<evidence type="ECO:0000256" key="3">
    <source>
        <dbReference type="ARBA" id="ARBA00022737"/>
    </source>
</evidence>
<comment type="similarity">
    <text evidence="5">Belongs to the DPH7 family.</text>
</comment>
<dbReference type="SMART" id="SM00320">
    <property type="entry name" value="WD40"/>
    <property type="match status" value="4"/>
</dbReference>
<evidence type="ECO:0000256" key="4">
    <source>
        <dbReference type="ARBA" id="ARBA00022801"/>
    </source>
</evidence>
<evidence type="ECO:0000256" key="1">
    <source>
        <dbReference type="ARBA" id="ARBA00005156"/>
    </source>
</evidence>
<evidence type="ECO:0000256" key="7">
    <source>
        <dbReference type="ARBA" id="ARBA00047551"/>
    </source>
</evidence>
<gene>
    <name evidence="8" type="ORF">RMAR00112_LOCUS26377</name>
</gene>
<dbReference type="GO" id="GO:0017183">
    <property type="term" value="P:protein histidyl modification to diphthamide"/>
    <property type="evidence" value="ECO:0007669"/>
    <property type="project" value="TreeGrafter"/>
</dbReference>